<dbReference type="HOGENOM" id="CLU_3210643_0_0_2"/>
<sequence length="44" mass="4540">MGIDSTGDVARGNQDRESGGNGRTNESAATADRETTGAKGRESR</sequence>
<dbReference type="AlphaFoldDB" id="W0JU93"/>
<organism evidence="2 3">
    <name type="scientific">Halostagnicola larsenii XH-48</name>
    <dbReference type="NCBI Taxonomy" id="797299"/>
    <lineage>
        <taxon>Archaea</taxon>
        <taxon>Methanobacteriati</taxon>
        <taxon>Methanobacteriota</taxon>
        <taxon>Stenosarchaea group</taxon>
        <taxon>Halobacteria</taxon>
        <taxon>Halobacteriales</taxon>
        <taxon>Natrialbaceae</taxon>
        <taxon>Halostagnicola</taxon>
    </lineage>
</organism>
<feature type="compositionally biased region" description="Basic and acidic residues" evidence="1">
    <location>
        <begin position="31"/>
        <end position="44"/>
    </location>
</feature>
<gene>
    <name evidence="2" type="ORF">HALLA_08295</name>
</gene>
<proteinExistence type="predicted"/>
<dbReference type="RefSeq" id="WP_277921474.1">
    <property type="nucleotide sequence ID" value="NZ_CP007055.1"/>
</dbReference>
<keyword evidence="3" id="KW-1185">Reference proteome</keyword>
<accession>W0JU93</accession>
<evidence type="ECO:0000313" key="3">
    <source>
        <dbReference type="Proteomes" id="UP000019024"/>
    </source>
</evidence>
<protein>
    <submittedName>
        <fullName evidence="2">Uncharacterized protein</fullName>
    </submittedName>
</protein>
<dbReference type="Proteomes" id="UP000019024">
    <property type="component" value="Chromosome"/>
</dbReference>
<feature type="region of interest" description="Disordered" evidence="1">
    <location>
        <begin position="1"/>
        <end position="44"/>
    </location>
</feature>
<dbReference type="GeneID" id="79942090"/>
<evidence type="ECO:0000313" key="2">
    <source>
        <dbReference type="EMBL" id="AHG00800.1"/>
    </source>
</evidence>
<dbReference type="EMBL" id="CP007055">
    <property type="protein sequence ID" value="AHG00800.1"/>
    <property type="molecule type" value="Genomic_DNA"/>
</dbReference>
<name>W0JU93_9EURY</name>
<dbReference type="STRING" id="797299.HALLA_08295"/>
<dbReference type="KEGG" id="hlr:HALLA_08295"/>
<evidence type="ECO:0000256" key="1">
    <source>
        <dbReference type="SAM" id="MobiDB-lite"/>
    </source>
</evidence>
<reference evidence="2 3" key="1">
    <citation type="submission" date="2014-01" db="EMBL/GenBank/DDBJ databases">
        <authorList>
            <consortium name="DOE Joint Genome Institute"/>
            <person name="Anderson I."/>
            <person name="Huntemann M."/>
            <person name="Han J."/>
            <person name="Chen A."/>
            <person name="Kyrpides N."/>
            <person name="Mavromatis K."/>
            <person name="Markowitz V."/>
            <person name="Palaniappan K."/>
            <person name="Ivanova N."/>
            <person name="Schaumberg A."/>
            <person name="Pati A."/>
            <person name="Liolios K."/>
            <person name="Nordberg H.P."/>
            <person name="Cantor M.N."/>
            <person name="Hua S.X."/>
            <person name="Woyke T."/>
        </authorList>
    </citation>
    <scope>NUCLEOTIDE SEQUENCE [LARGE SCALE GENOMIC DNA]</scope>
    <source>
        <strain evidence="2 3">XH-48</strain>
    </source>
</reference>